<evidence type="ECO:0000313" key="6">
    <source>
        <dbReference type="EMBL" id="PWA64062.1"/>
    </source>
</evidence>
<accession>A0A2U1MS52</accession>
<comment type="caution">
    <text evidence="6">The sequence shown here is derived from an EMBL/GenBank/DDBJ whole genome shotgun (WGS) entry which is preliminary data.</text>
</comment>
<dbReference type="PANTHER" id="PTHR31218">
    <property type="entry name" value="WAT1-RELATED PROTEIN"/>
    <property type="match status" value="1"/>
</dbReference>
<dbReference type="STRING" id="35608.A0A2U1MS52"/>
<dbReference type="Gene3D" id="3.40.30.10">
    <property type="entry name" value="Glutaredoxin"/>
    <property type="match status" value="1"/>
</dbReference>
<sequence length="268" mass="29032">MGSLLLGSDYKETNMEEKETLEGVVSGVVEEKVNIKKIHSIGKIVGTLVTMGGAMIMTVVVGPTVGLPWTKVSATAHQDQGATHAITLKSYPAELSLAALIRAAGTLQNGIVTVIAERGDTAAWRLHWDAGRVNMVYGSISDVDIVTTHKHNHVKNHIFLSFPPRCDGFMCRKHAALTANVMIEAFYDPVCLDSRDKWAPLKQAVDHYGPRVVSLVVHTFPLPVLGLIVIVAGLYLVIWGKSMDVNQSDTKGEGDQFPSANQQIPPTN</sequence>
<keyword evidence="1 5" id="KW-0812">Transmembrane</keyword>
<feature type="region of interest" description="Disordered" evidence="4">
    <location>
        <begin position="249"/>
        <end position="268"/>
    </location>
</feature>
<dbReference type="GO" id="GO:0016020">
    <property type="term" value="C:membrane"/>
    <property type="evidence" value="ECO:0007669"/>
    <property type="project" value="InterPro"/>
</dbReference>
<evidence type="ECO:0000313" key="7">
    <source>
        <dbReference type="Proteomes" id="UP000245207"/>
    </source>
</evidence>
<reference evidence="6 7" key="1">
    <citation type="journal article" date="2018" name="Mol. Plant">
        <title>The genome of Artemisia annua provides insight into the evolution of Asteraceae family and artemisinin biosynthesis.</title>
        <authorList>
            <person name="Shen Q."/>
            <person name="Zhang L."/>
            <person name="Liao Z."/>
            <person name="Wang S."/>
            <person name="Yan T."/>
            <person name="Shi P."/>
            <person name="Liu M."/>
            <person name="Fu X."/>
            <person name="Pan Q."/>
            <person name="Wang Y."/>
            <person name="Lv Z."/>
            <person name="Lu X."/>
            <person name="Zhang F."/>
            <person name="Jiang W."/>
            <person name="Ma Y."/>
            <person name="Chen M."/>
            <person name="Hao X."/>
            <person name="Li L."/>
            <person name="Tang Y."/>
            <person name="Lv G."/>
            <person name="Zhou Y."/>
            <person name="Sun X."/>
            <person name="Brodelius P.E."/>
            <person name="Rose J.K.C."/>
            <person name="Tang K."/>
        </authorList>
    </citation>
    <scope>NUCLEOTIDE SEQUENCE [LARGE SCALE GENOMIC DNA]</scope>
    <source>
        <strain evidence="7">cv. Huhao1</strain>
        <tissue evidence="6">Leaf</tissue>
    </source>
</reference>
<keyword evidence="2 5" id="KW-1133">Transmembrane helix</keyword>
<feature type="transmembrane region" description="Helical" evidence="5">
    <location>
        <begin position="220"/>
        <end position="238"/>
    </location>
</feature>
<gene>
    <name evidence="6" type="ORF">CTI12_AA182040</name>
</gene>
<dbReference type="GO" id="GO:0022857">
    <property type="term" value="F:transmembrane transporter activity"/>
    <property type="evidence" value="ECO:0007669"/>
    <property type="project" value="InterPro"/>
</dbReference>
<organism evidence="6 7">
    <name type="scientific">Artemisia annua</name>
    <name type="common">Sweet wormwood</name>
    <dbReference type="NCBI Taxonomy" id="35608"/>
    <lineage>
        <taxon>Eukaryota</taxon>
        <taxon>Viridiplantae</taxon>
        <taxon>Streptophyta</taxon>
        <taxon>Embryophyta</taxon>
        <taxon>Tracheophyta</taxon>
        <taxon>Spermatophyta</taxon>
        <taxon>Magnoliopsida</taxon>
        <taxon>eudicotyledons</taxon>
        <taxon>Gunneridae</taxon>
        <taxon>Pentapetalae</taxon>
        <taxon>asterids</taxon>
        <taxon>campanulids</taxon>
        <taxon>Asterales</taxon>
        <taxon>Asteraceae</taxon>
        <taxon>Asteroideae</taxon>
        <taxon>Anthemideae</taxon>
        <taxon>Artemisiinae</taxon>
        <taxon>Artemisia</taxon>
    </lineage>
</organism>
<dbReference type="InterPro" id="IPR030184">
    <property type="entry name" value="WAT1-related"/>
</dbReference>
<protein>
    <submittedName>
        <fullName evidence="6">EamA domain, WAT1-related protein</fullName>
    </submittedName>
</protein>
<dbReference type="Proteomes" id="UP000245207">
    <property type="component" value="Unassembled WGS sequence"/>
</dbReference>
<dbReference type="EMBL" id="PKPP01004502">
    <property type="protein sequence ID" value="PWA64062.1"/>
    <property type="molecule type" value="Genomic_DNA"/>
</dbReference>
<keyword evidence="3 5" id="KW-0472">Membrane</keyword>
<evidence type="ECO:0000256" key="4">
    <source>
        <dbReference type="SAM" id="MobiDB-lite"/>
    </source>
</evidence>
<keyword evidence="7" id="KW-1185">Reference proteome</keyword>
<feature type="compositionally biased region" description="Polar residues" evidence="4">
    <location>
        <begin position="258"/>
        <end position="268"/>
    </location>
</feature>
<evidence type="ECO:0000256" key="1">
    <source>
        <dbReference type="ARBA" id="ARBA00022692"/>
    </source>
</evidence>
<evidence type="ECO:0000256" key="2">
    <source>
        <dbReference type="ARBA" id="ARBA00022989"/>
    </source>
</evidence>
<proteinExistence type="predicted"/>
<name>A0A2U1MS52_ARTAN</name>
<evidence type="ECO:0000256" key="3">
    <source>
        <dbReference type="ARBA" id="ARBA00023136"/>
    </source>
</evidence>
<dbReference type="OrthoDB" id="1728340at2759"/>
<evidence type="ECO:0000256" key="5">
    <source>
        <dbReference type="SAM" id="Phobius"/>
    </source>
</evidence>
<dbReference type="AlphaFoldDB" id="A0A2U1MS52"/>